<dbReference type="KEGG" id="loi:92359502"/>
<proteinExistence type="predicted"/>
<keyword evidence="3" id="KW-1185">Reference proteome</keyword>
<dbReference type="EMBL" id="JAFHLR010000029">
    <property type="protein sequence ID" value="KAG5473502.1"/>
    <property type="molecule type" value="Genomic_DNA"/>
</dbReference>
<evidence type="ECO:0000259" key="1">
    <source>
        <dbReference type="PROSITE" id="PS50222"/>
    </source>
</evidence>
<gene>
    <name evidence="2" type="ORF">LSCM4_03571</name>
</gene>
<dbReference type="RefSeq" id="XP_067061505.1">
    <property type="nucleotide sequence ID" value="XM_067205568.1"/>
</dbReference>
<comment type="caution">
    <text evidence="2">The sequence shown here is derived from an EMBL/GenBank/DDBJ whole genome shotgun (WGS) entry which is preliminary data.</text>
</comment>
<dbReference type="SUPFAM" id="SSF47473">
    <property type="entry name" value="EF-hand"/>
    <property type="match status" value="1"/>
</dbReference>
<feature type="domain" description="EF-hand" evidence="1">
    <location>
        <begin position="297"/>
        <end position="332"/>
    </location>
</feature>
<dbReference type="Proteomes" id="UP000674143">
    <property type="component" value="Unassembled WGS sequence"/>
</dbReference>
<dbReference type="GeneID" id="92359502"/>
<organism evidence="2 3">
    <name type="scientific">Leishmania orientalis</name>
    <dbReference type="NCBI Taxonomy" id="2249476"/>
    <lineage>
        <taxon>Eukaryota</taxon>
        <taxon>Discoba</taxon>
        <taxon>Euglenozoa</taxon>
        <taxon>Kinetoplastea</taxon>
        <taxon>Metakinetoplastina</taxon>
        <taxon>Trypanosomatida</taxon>
        <taxon>Trypanosomatidae</taxon>
        <taxon>Leishmaniinae</taxon>
        <taxon>Leishmania</taxon>
    </lineage>
</organism>
<dbReference type="Gene3D" id="1.10.238.10">
    <property type="entry name" value="EF-hand"/>
    <property type="match status" value="1"/>
</dbReference>
<dbReference type="PROSITE" id="PS50222">
    <property type="entry name" value="EF_HAND_2"/>
    <property type="match status" value="1"/>
</dbReference>
<reference evidence="3" key="1">
    <citation type="journal article" date="2021" name="Microbiol. Resour. Announc.">
        <title>LGAAP: Leishmaniinae Genome Assembly and Annotation Pipeline.</title>
        <authorList>
            <person name="Almutairi H."/>
            <person name="Urbaniak M.D."/>
            <person name="Bates M.D."/>
            <person name="Jariyapan N."/>
            <person name="Kwakye-Nuako G."/>
            <person name="Thomaz-Soccol V."/>
            <person name="Al-Salem W.S."/>
            <person name="Dillon R.J."/>
            <person name="Bates P.A."/>
            <person name="Gatherer D."/>
        </authorList>
    </citation>
    <scope>NUCLEOTIDE SEQUENCE [LARGE SCALE GENOMIC DNA]</scope>
</reference>
<sequence length="370" mass="40167">MITTPADAGSAASAAPAPQQRLFDCLDAASKERVTMLLSHYQVLLPVEQVSFMQELERYNEEQQAAALARGKTGEIWTRYASPRLQAVQARDPAYVQRLISDTSATCGPNGDAAPEEATPSCTLEDLFHTCGIFGEPEGVPIHVGKMSLYEKLRQNMRGRQSTRGQSLITTITMAARAAAEAGADVVDIQASLVDVAQEQAQPVKGDCAMDDHASPKTPTQAEACERALAPMYADALPSDACTTPPIVPYRNNAYQAVRLAMSSPGYIATTPPTSLAEVQSPQDGVKSVLNITAFPITEVKLREWFEELDAQGRGVLSLEEFQHYMRSLERDFGAPGDYAALECDGARLAKSGWLSFEAFAYLVLRFVRV</sequence>
<dbReference type="InterPro" id="IPR002048">
    <property type="entry name" value="EF_hand_dom"/>
</dbReference>
<protein>
    <recommendedName>
        <fullName evidence="1">EF-hand domain-containing protein</fullName>
    </recommendedName>
</protein>
<accession>A0A836G1X7</accession>
<evidence type="ECO:0000313" key="2">
    <source>
        <dbReference type="EMBL" id="KAG5473502.1"/>
    </source>
</evidence>
<evidence type="ECO:0000313" key="3">
    <source>
        <dbReference type="Proteomes" id="UP000674143"/>
    </source>
</evidence>
<dbReference type="InterPro" id="IPR011992">
    <property type="entry name" value="EF-hand-dom_pair"/>
</dbReference>
<dbReference type="GO" id="GO:0005509">
    <property type="term" value="F:calcium ion binding"/>
    <property type="evidence" value="ECO:0007669"/>
    <property type="project" value="InterPro"/>
</dbReference>
<name>A0A836G1X7_9TRYP</name>
<reference evidence="3" key="2">
    <citation type="journal article" date="2021" name="Sci. Data">
        <title>Chromosome-scale genome sequencing, assembly and annotation of six genomes from subfamily Leishmaniinae.</title>
        <authorList>
            <person name="Almutairi H."/>
            <person name="Urbaniak M.D."/>
            <person name="Bates M.D."/>
            <person name="Jariyapan N."/>
            <person name="Kwakye-Nuako G."/>
            <person name="Thomaz Soccol V."/>
            <person name="Al-Salem W.S."/>
            <person name="Dillon R.J."/>
            <person name="Bates P.A."/>
            <person name="Gatherer D."/>
        </authorList>
    </citation>
    <scope>NUCLEOTIDE SEQUENCE [LARGE SCALE GENOMIC DNA]</scope>
</reference>
<dbReference type="AlphaFoldDB" id="A0A836G1X7"/>